<feature type="domain" description="Na+-translocating membrane potential-generating system MpsC" evidence="1">
    <location>
        <begin position="7"/>
        <end position="114"/>
    </location>
</feature>
<gene>
    <name evidence="2" type="ORF">ADA01nite_41090</name>
</gene>
<dbReference type="EMBL" id="BJXX01000209">
    <property type="protein sequence ID" value="GEN36649.1"/>
    <property type="molecule type" value="Genomic_DNA"/>
</dbReference>
<evidence type="ECO:0000313" key="2">
    <source>
        <dbReference type="EMBL" id="GEN36649.1"/>
    </source>
</evidence>
<organism evidence="2 3">
    <name type="scientific">Aneurinibacillus danicus</name>
    <dbReference type="NCBI Taxonomy" id="267746"/>
    <lineage>
        <taxon>Bacteria</taxon>
        <taxon>Bacillati</taxon>
        <taxon>Bacillota</taxon>
        <taxon>Bacilli</taxon>
        <taxon>Bacillales</taxon>
        <taxon>Paenibacillaceae</taxon>
        <taxon>Aneurinibacillus group</taxon>
        <taxon>Aneurinibacillus</taxon>
    </lineage>
</organism>
<dbReference type="Pfam" id="PF10057">
    <property type="entry name" value="MpsC"/>
    <property type="match status" value="1"/>
</dbReference>
<evidence type="ECO:0000259" key="1">
    <source>
        <dbReference type="Pfam" id="PF10057"/>
    </source>
</evidence>
<sequence length="150" mass="17752">MERSIRRTIEDDIIESYQECAFIVTGYHPDIVSVYFLGKKIIISSRGISPLEAQNLPATVGGRKIDKVLSDMRRDFYMNLMTKQIERIVACKVLSIKMDLTISIAEKVDIFIIEQSIEEVIRQKEEQRHQYENHFRLLKSFFRDERYCNR</sequence>
<name>A0A511VCR4_9BACL</name>
<dbReference type="AlphaFoldDB" id="A0A511VCR4"/>
<reference evidence="2 3" key="1">
    <citation type="submission" date="2019-07" db="EMBL/GenBank/DDBJ databases">
        <title>Whole genome shotgun sequence of Aneurinibacillus danicus NBRC 102444.</title>
        <authorList>
            <person name="Hosoyama A."/>
            <person name="Uohara A."/>
            <person name="Ohji S."/>
            <person name="Ichikawa N."/>
        </authorList>
    </citation>
    <scope>NUCLEOTIDE SEQUENCE [LARGE SCALE GENOMIC DNA]</scope>
    <source>
        <strain evidence="2 3">NBRC 102444</strain>
    </source>
</reference>
<dbReference type="Proteomes" id="UP000321157">
    <property type="component" value="Unassembled WGS sequence"/>
</dbReference>
<protein>
    <recommendedName>
        <fullName evidence="1">Na+-translocating membrane potential-generating system MpsC domain-containing protein</fullName>
    </recommendedName>
</protein>
<keyword evidence="3" id="KW-1185">Reference proteome</keyword>
<dbReference type="InterPro" id="IPR018745">
    <property type="entry name" value="MpsC"/>
</dbReference>
<accession>A0A511VCR4</accession>
<evidence type="ECO:0000313" key="3">
    <source>
        <dbReference type="Proteomes" id="UP000321157"/>
    </source>
</evidence>
<proteinExistence type="predicted"/>
<dbReference type="RefSeq" id="WP_170230403.1">
    <property type="nucleotide sequence ID" value="NZ_BJXX01000209.1"/>
</dbReference>
<comment type="caution">
    <text evidence="2">The sequence shown here is derived from an EMBL/GenBank/DDBJ whole genome shotgun (WGS) entry which is preliminary data.</text>
</comment>